<comment type="cofactor">
    <cofactor evidence="2 18">
        <name>NAD(+)</name>
        <dbReference type="ChEBI" id="CHEBI:57540"/>
    </cofactor>
</comment>
<feature type="binding site" evidence="18">
    <location>
        <begin position="103"/>
        <end position="107"/>
    </location>
    <ligand>
        <name>NAD(+)</name>
        <dbReference type="ChEBI" id="CHEBI:57540"/>
    </ligand>
</feature>
<dbReference type="GO" id="GO:0003856">
    <property type="term" value="F:3-dehydroquinate synthase activity"/>
    <property type="evidence" value="ECO:0007669"/>
    <property type="project" value="UniProtKB-UniRule"/>
</dbReference>
<keyword evidence="15 18" id="KW-0057">Aromatic amino acid biosynthesis</keyword>
<dbReference type="SUPFAM" id="SSF56796">
    <property type="entry name" value="Dehydroquinate synthase-like"/>
    <property type="match status" value="1"/>
</dbReference>
<dbReference type="InterPro" id="IPR056179">
    <property type="entry name" value="DHQS_C"/>
</dbReference>
<keyword evidence="14 18" id="KW-0520">NAD</keyword>
<evidence type="ECO:0000313" key="22">
    <source>
        <dbReference type="Proteomes" id="UP000179360"/>
    </source>
</evidence>
<evidence type="ECO:0000256" key="3">
    <source>
        <dbReference type="ARBA" id="ARBA00003485"/>
    </source>
</evidence>
<evidence type="ECO:0000256" key="7">
    <source>
        <dbReference type="ARBA" id="ARBA00013031"/>
    </source>
</evidence>
<dbReference type="GO" id="GO:0005737">
    <property type="term" value="C:cytoplasm"/>
    <property type="evidence" value="ECO:0007669"/>
    <property type="project" value="UniProtKB-SubCell"/>
</dbReference>
<feature type="binding site" evidence="18">
    <location>
        <position position="149"/>
    </location>
    <ligand>
        <name>NAD(+)</name>
        <dbReference type="ChEBI" id="CHEBI:57540"/>
    </ligand>
</feature>
<comment type="cofactor">
    <cofactor evidence="18">
        <name>Co(2+)</name>
        <dbReference type="ChEBI" id="CHEBI:48828"/>
    </cofactor>
    <cofactor evidence="18">
        <name>Zn(2+)</name>
        <dbReference type="ChEBI" id="CHEBI:29105"/>
    </cofactor>
    <text evidence="18">Binds 1 divalent metal cation per subunit. Can use either Co(2+) or Zn(2+).</text>
</comment>
<comment type="caution">
    <text evidence="21">The sequence shown here is derived from an EMBL/GenBank/DDBJ whole genome shotgun (WGS) entry which is preliminary data.</text>
</comment>
<evidence type="ECO:0000256" key="9">
    <source>
        <dbReference type="ARBA" id="ARBA00022490"/>
    </source>
</evidence>
<evidence type="ECO:0000256" key="15">
    <source>
        <dbReference type="ARBA" id="ARBA00023141"/>
    </source>
</evidence>
<dbReference type="GO" id="GO:0000166">
    <property type="term" value="F:nucleotide binding"/>
    <property type="evidence" value="ECO:0007669"/>
    <property type="project" value="UniProtKB-KW"/>
</dbReference>
<feature type="domain" description="3-dehydroquinate synthase N-terminal" evidence="19">
    <location>
        <begin position="65"/>
        <end position="177"/>
    </location>
</feature>
<dbReference type="GO" id="GO:0008652">
    <property type="term" value="P:amino acid biosynthetic process"/>
    <property type="evidence" value="ECO:0007669"/>
    <property type="project" value="UniProtKB-KW"/>
</dbReference>
<keyword evidence="16 18" id="KW-0456">Lyase</keyword>
<dbReference type="GO" id="GO:0009073">
    <property type="term" value="P:aromatic amino acid family biosynthetic process"/>
    <property type="evidence" value="ECO:0007669"/>
    <property type="project" value="UniProtKB-KW"/>
</dbReference>
<feature type="binding site" evidence="18">
    <location>
        <begin position="167"/>
        <end position="170"/>
    </location>
    <ligand>
        <name>NAD(+)</name>
        <dbReference type="ChEBI" id="CHEBI:57540"/>
    </ligand>
</feature>
<dbReference type="InterPro" id="IPR016037">
    <property type="entry name" value="DHQ_synth_AroB"/>
</dbReference>
<evidence type="ECO:0000256" key="13">
    <source>
        <dbReference type="ARBA" id="ARBA00022833"/>
    </source>
</evidence>
<dbReference type="PIRSF" id="PIRSF001455">
    <property type="entry name" value="DHQ_synth"/>
    <property type="match status" value="1"/>
</dbReference>
<evidence type="ECO:0000256" key="16">
    <source>
        <dbReference type="ARBA" id="ARBA00023239"/>
    </source>
</evidence>
<feature type="binding site" evidence="18">
    <location>
        <position position="262"/>
    </location>
    <ligand>
        <name>Zn(2+)</name>
        <dbReference type="ChEBI" id="CHEBI:29105"/>
    </ligand>
</feature>
<evidence type="ECO:0000256" key="1">
    <source>
        <dbReference type="ARBA" id="ARBA00001393"/>
    </source>
</evidence>
<keyword evidence="10 18" id="KW-0028">Amino-acid biosynthesis</keyword>
<dbReference type="GO" id="GO:0009423">
    <property type="term" value="P:chorismate biosynthetic process"/>
    <property type="evidence" value="ECO:0007669"/>
    <property type="project" value="UniProtKB-UniRule"/>
</dbReference>
<comment type="pathway">
    <text evidence="5 18">Metabolic intermediate biosynthesis; chorismate biosynthesis; chorismate from D-erythrose 4-phosphate and phosphoenolpyruvate: step 2/7.</text>
</comment>
<comment type="similarity">
    <text evidence="6 18">Belongs to the sugar phosphate cyclases superfamily. Dehydroquinate synthase family.</text>
</comment>
<feature type="binding site" evidence="18">
    <location>
        <begin position="127"/>
        <end position="128"/>
    </location>
    <ligand>
        <name>NAD(+)</name>
        <dbReference type="ChEBI" id="CHEBI:57540"/>
    </ligand>
</feature>
<organism evidence="21 22">
    <name type="scientific">Candidatus Muproteobacteria bacterium RIFCSPHIGHO2_01_FULL_65_16</name>
    <dbReference type="NCBI Taxonomy" id="1817764"/>
    <lineage>
        <taxon>Bacteria</taxon>
        <taxon>Pseudomonadati</taxon>
        <taxon>Pseudomonadota</taxon>
        <taxon>Candidatus Muproteobacteria</taxon>
    </lineage>
</organism>
<dbReference type="Pfam" id="PF24621">
    <property type="entry name" value="DHQS_C"/>
    <property type="match status" value="1"/>
</dbReference>
<evidence type="ECO:0000259" key="20">
    <source>
        <dbReference type="Pfam" id="PF24621"/>
    </source>
</evidence>
<comment type="subcellular location">
    <subcellularLocation>
        <location evidence="4 18">Cytoplasm</location>
    </subcellularLocation>
</comment>
<evidence type="ECO:0000256" key="2">
    <source>
        <dbReference type="ARBA" id="ARBA00001911"/>
    </source>
</evidence>
<evidence type="ECO:0000256" key="4">
    <source>
        <dbReference type="ARBA" id="ARBA00004496"/>
    </source>
</evidence>
<protein>
    <recommendedName>
        <fullName evidence="8 18">3-dehydroquinate synthase</fullName>
        <shortName evidence="18">DHQS</shortName>
        <ecNumber evidence="7 18">4.2.3.4</ecNumber>
    </recommendedName>
</protein>
<evidence type="ECO:0000256" key="5">
    <source>
        <dbReference type="ARBA" id="ARBA00004661"/>
    </source>
</evidence>
<dbReference type="CDD" id="cd08195">
    <property type="entry name" value="DHQS"/>
    <property type="match status" value="1"/>
</dbReference>
<gene>
    <name evidence="18" type="primary">aroB</name>
    <name evidence="21" type="ORF">A2637_02180</name>
</gene>
<keyword evidence="12 18" id="KW-0547">Nucleotide-binding</keyword>
<evidence type="ECO:0000256" key="14">
    <source>
        <dbReference type="ARBA" id="ARBA00023027"/>
    </source>
</evidence>
<accession>A0A1F6TJU5</accession>
<dbReference type="Gene3D" id="3.40.50.1970">
    <property type="match status" value="1"/>
</dbReference>
<dbReference type="PANTHER" id="PTHR43622">
    <property type="entry name" value="3-DEHYDROQUINATE SYNTHASE"/>
    <property type="match status" value="1"/>
</dbReference>
<dbReference type="FunFam" id="1.20.1090.10:FF:000002">
    <property type="entry name" value="3-dehydroquinate synthase"/>
    <property type="match status" value="1"/>
</dbReference>
<comment type="function">
    <text evidence="3 18">Catalyzes the conversion of 3-deoxy-D-arabino-heptulosonate 7-phosphate (DAHP) to dehydroquinate (DHQ).</text>
</comment>
<name>A0A1F6TJU5_9PROT</name>
<dbReference type="FunFam" id="3.40.50.1970:FF:000001">
    <property type="entry name" value="3-dehydroquinate synthase"/>
    <property type="match status" value="1"/>
</dbReference>
<evidence type="ECO:0000256" key="10">
    <source>
        <dbReference type="ARBA" id="ARBA00022605"/>
    </source>
</evidence>
<dbReference type="Proteomes" id="UP000179360">
    <property type="component" value="Unassembled WGS sequence"/>
</dbReference>
<feature type="binding site" evidence="18">
    <location>
        <position position="182"/>
    </location>
    <ligand>
        <name>Zn(2+)</name>
        <dbReference type="ChEBI" id="CHEBI:29105"/>
    </ligand>
</feature>
<dbReference type="EMBL" id="MFSY01000076">
    <property type="protein sequence ID" value="OGI45392.1"/>
    <property type="molecule type" value="Genomic_DNA"/>
</dbReference>
<evidence type="ECO:0000256" key="8">
    <source>
        <dbReference type="ARBA" id="ARBA00017684"/>
    </source>
</evidence>
<dbReference type="Gene3D" id="1.20.1090.10">
    <property type="entry name" value="Dehydroquinate synthase-like - alpha domain"/>
    <property type="match status" value="1"/>
</dbReference>
<dbReference type="GO" id="GO:0046872">
    <property type="term" value="F:metal ion binding"/>
    <property type="evidence" value="ECO:0007669"/>
    <property type="project" value="UniProtKB-KW"/>
</dbReference>
<dbReference type="STRING" id="1817764.A2637_02180"/>
<dbReference type="InterPro" id="IPR030960">
    <property type="entry name" value="DHQS/DOIS_N"/>
</dbReference>
<evidence type="ECO:0000256" key="6">
    <source>
        <dbReference type="ARBA" id="ARBA00005412"/>
    </source>
</evidence>
<keyword evidence="13 18" id="KW-0862">Zinc</keyword>
<dbReference type="InterPro" id="IPR050071">
    <property type="entry name" value="Dehydroquinate_synthase"/>
</dbReference>
<evidence type="ECO:0000256" key="11">
    <source>
        <dbReference type="ARBA" id="ARBA00022723"/>
    </source>
</evidence>
<dbReference type="EC" id="4.2.3.4" evidence="7 18"/>
<reference evidence="21 22" key="1">
    <citation type="journal article" date="2016" name="Nat. Commun.">
        <title>Thousands of microbial genomes shed light on interconnected biogeochemical processes in an aquifer system.</title>
        <authorList>
            <person name="Anantharaman K."/>
            <person name="Brown C.T."/>
            <person name="Hug L.A."/>
            <person name="Sharon I."/>
            <person name="Castelle C.J."/>
            <person name="Probst A.J."/>
            <person name="Thomas B.C."/>
            <person name="Singh A."/>
            <person name="Wilkins M.J."/>
            <person name="Karaoz U."/>
            <person name="Brodie E.L."/>
            <person name="Williams K.H."/>
            <person name="Hubbard S.S."/>
            <person name="Banfield J.F."/>
        </authorList>
    </citation>
    <scope>NUCLEOTIDE SEQUENCE [LARGE SCALE GENOMIC DNA]</scope>
</reference>
<evidence type="ECO:0000259" key="19">
    <source>
        <dbReference type="Pfam" id="PF01761"/>
    </source>
</evidence>
<keyword evidence="9 18" id="KW-0963">Cytoplasm</keyword>
<dbReference type="HAMAP" id="MF_00110">
    <property type="entry name" value="DHQ_synthase"/>
    <property type="match status" value="1"/>
</dbReference>
<keyword evidence="17 18" id="KW-0170">Cobalt</keyword>
<evidence type="ECO:0000256" key="18">
    <source>
        <dbReference type="HAMAP-Rule" id="MF_00110"/>
    </source>
</evidence>
<comment type="catalytic activity">
    <reaction evidence="1 18">
        <text>7-phospho-2-dehydro-3-deoxy-D-arabino-heptonate = 3-dehydroquinate + phosphate</text>
        <dbReference type="Rhea" id="RHEA:21968"/>
        <dbReference type="ChEBI" id="CHEBI:32364"/>
        <dbReference type="ChEBI" id="CHEBI:43474"/>
        <dbReference type="ChEBI" id="CHEBI:58394"/>
        <dbReference type="EC" id="4.2.3.4"/>
    </reaction>
</comment>
<dbReference type="InterPro" id="IPR030963">
    <property type="entry name" value="DHQ_synth_fam"/>
</dbReference>
<dbReference type="NCBIfam" id="TIGR01357">
    <property type="entry name" value="aroB"/>
    <property type="match status" value="1"/>
</dbReference>
<keyword evidence="11 18" id="KW-0479">Metal-binding</keyword>
<sequence length="361" mass="39005">MKTLRLDLGERSYPIHIGAGLLGRPELIAPLIEGTRVAIVSNETVAPLYLDRVKAGVGGFRPLTVVLPDGEQYKTLEVLNRIFDALLAARCDRRTTLIALGGGVVGDMAGFAAAVYMRGVPFIQMPTTLLAQVDSAVGGKTGVNHPLGKNMIGAFYQPRGVIADTDTLNTLPDRELSAGLAEVIKYGLIRDAEFFGWLEANMDQLLARDPEVLAFAIERSCRNKAEVVVADERESGVRALLNLGHTFGHAIEAGMGYGAWLHGEAIAAGAVMAAELSRRLGWLGDAEVQRIERLIRRARLPARAPAALSPARFLELMSVDKKVLAGRLRLVLLRRIGEAVITDDYPRAALEATLQSVREAV</sequence>
<feature type="binding site" evidence="18">
    <location>
        <position position="245"/>
    </location>
    <ligand>
        <name>Zn(2+)</name>
        <dbReference type="ChEBI" id="CHEBI:29105"/>
    </ligand>
</feature>
<evidence type="ECO:0000256" key="17">
    <source>
        <dbReference type="ARBA" id="ARBA00023285"/>
    </source>
</evidence>
<dbReference type="PANTHER" id="PTHR43622:SF7">
    <property type="entry name" value="3-DEHYDROQUINATE SYNTHASE, CHLOROPLASTIC"/>
    <property type="match status" value="1"/>
</dbReference>
<feature type="binding site" evidence="18">
    <location>
        <position position="140"/>
    </location>
    <ligand>
        <name>NAD(+)</name>
        <dbReference type="ChEBI" id="CHEBI:57540"/>
    </ligand>
</feature>
<evidence type="ECO:0000256" key="12">
    <source>
        <dbReference type="ARBA" id="ARBA00022741"/>
    </source>
</evidence>
<feature type="domain" description="3-dehydroquinate synthase C-terminal" evidence="20">
    <location>
        <begin position="179"/>
        <end position="323"/>
    </location>
</feature>
<dbReference type="AlphaFoldDB" id="A0A1F6TJU5"/>
<proteinExistence type="inferred from homology"/>
<dbReference type="Pfam" id="PF01761">
    <property type="entry name" value="DHQ_synthase"/>
    <property type="match status" value="1"/>
</dbReference>
<evidence type="ECO:0000313" key="21">
    <source>
        <dbReference type="EMBL" id="OGI45392.1"/>
    </source>
</evidence>
<feature type="binding site" evidence="18">
    <location>
        <begin position="69"/>
        <end position="74"/>
    </location>
    <ligand>
        <name>NAD(+)</name>
        <dbReference type="ChEBI" id="CHEBI:57540"/>
    </ligand>
</feature>
<dbReference type="UniPathway" id="UPA00053">
    <property type="reaction ID" value="UER00085"/>
</dbReference>